<dbReference type="GO" id="GO:0032259">
    <property type="term" value="P:methylation"/>
    <property type="evidence" value="ECO:0007669"/>
    <property type="project" value="UniProtKB-KW"/>
</dbReference>
<keyword evidence="1" id="KW-0808">Transferase</keyword>
<accession>A0ABV8CTS0</accession>
<dbReference type="Proteomes" id="UP001595807">
    <property type="component" value="Unassembled WGS sequence"/>
</dbReference>
<dbReference type="GO" id="GO:0008168">
    <property type="term" value="F:methyltransferase activity"/>
    <property type="evidence" value="ECO:0007669"/>
    <property type="project" value="UniProtKB-KW"/>
</dbReference>
<proteinExistence type="predicted"/>
<keyword evidence="2" id="KW-1185">Reference proteome</keyword>
<sequence length="96" mass="11488">MSKLNIDHDINLEIDEEDIKQITFKKDTTYQEIKDYTLKKHRLKVSTLYIAQIKRKIGIVERKNYNLSKKEKQKIPVCPPEKEAAIRDAFEWFGMF</sequence>
<evidence type="ECO:0000313" key="2">
    <source>
        <dbReference type="Proteomes" id="UP001595807"/>
    </source>
</evidence>
<organism evidence="1 2">
    <name type="scientific">Streptococcus caprae</name>
    <dbReference type="NCBI Taxonomy" id="1640501"/>
    <lineage>
        <taxon>Bacteria</taxon>
        <taxon>Bacillati</taxon>
        <taxon>Bacillota</taxon>
        <taxon>Bacilli</taxon>
        <taxon>Lactobacillales</taxon>
        <taxon>Streptococcaceae</taxon>
        <taxon>Streptococcus</taxon>
    </lineage>
</organism>
<protein>
    <submittedName>
        <fullName evidence="1">RNA methyltransferase</fullName>
    </submittedName>
</protein>
<name>A0ABV8CTS0_9STRE</name>
<gene>
    <name evidence="1" type="ORF">ACFORF_00875</name>
</gene>
<dbReference type="EMBL" id="JBHRZV010000003">
    <property type="protein sequence ID" value="MFC3927188.1"/>
    <property type="molecule type" value="Genomic_DNA"/>
</dbReference>
<comment type="caution">
    <text evidence="1">The sequence shown here is derived from an EMBL/GenBank/DDBJ whole genome shotgun (WGS) entry which is preliminary data.</text>
</comment>
<keyword evidence="1" id="KW-0489">Methyltransferase</keyword>
<reference evidence="2" key="1">
    <citation type="journal article" date="2019" name="Int. J. Syst. Evol. Microbiol.">
        <title>The Global Catalogue of Microorganisms (GCM) 10K type strain sequencing project: providing services to taxonomists for standard genome sequencing and annotation.</title>
        <authorList>
            <consortium name="The Broad Institute Genomics Platform"/>
            <consortium name="The Broad Institute Genome Sequencing Center for Infectious Disease"/>
            <person name="Wu L."/>
            <person name="Ma J."/>
        </authorList>
    </citation>
    <scope>NUCLEOTIDE SEQUENCE [LARGE SCALE GENOMIC DNA]</scope>
    <source>
        <strain evidence="2">CCUG 67170</strain>
    </source>
</reference>
<evidence type="ECO:0000313" key="1">
    <source>
        <dbReference type="EMBL" id="MFC3927188.1"/>
    </source>
</evidence>